<dbReference type="AlphaFoldDB" id="A0A0A9EZZ7"/>
<accession>A0A0A9EZZ7</accession>
<name>A0A0A9EZZ7_ARUDO</name>
<reference evidence="1" key="2">
    <citation type="journal article" date="2015" name="Data Brief">
        <title>Shoot transcriptome of the giant reed, Arundo donax.</title>
        <authorList>
            <person name="Barrero R.A."/>
            <person name="Guerrero F.D."/>
            <person name="Moolhuijzen P."/>
            <person name="Goolsby J.A."/>
            <person name="Tidwell J."/>
            <person name="Bellgard S.E."/>
            <person name="Bellgard M.I."/>
        </authorList>
    </citation>
    <scope>NUCLEOTIDE SEQUENCE</scope>
    <source>
        <tissue evidence="1">Shoot tissue taken approximately 20 cm above the soil surface</tissue>
    </source>
</reference>
<protein>
    <submittedName>
        <fullName evidence="1">Uncharacterized protein</fullName>
    </submittedName>
</protein>
<organism evidence="1">
    <name type="scientific">Arundo donax</name>
    <name type="common">Giant reed</name>
    <name type="synonym">Donax arundinaceus</name>
    <dbReference type="NCBI Taxonomy" id="35708"/>
    <lineage>
        <taxon>Eukaryota</taxon>
        <taxon>Viridiplantae</taxon>
        <taxon>Streptophyta</taxon>
        <taxon>Embryophyta</taxon>
        <taxon>Tracheophyta</taxon>
        <taxon>Spermatophyta</taxon>
        <taxon>Magnoliopsida</taxon>
        <taxon>Liliopsida</taxon>
        <taxon>Poales</taxon>
        <taxon>Poaceae</taxon>
        <taxon>PACMAD clade</taxon>
        <taxon>Arundinoideae</taxon>
        <taxon>Arundineae</taxon>
        <taxon>Arundo</taxon>
    </lineage>
</organism>
<reference evidence="1" key="1">
    <citation type="submission" date="2014-09" db="EMBL/GenBank/DDBJ databases">
        <authorList>
            <person name="Magalhaes I.L.F."/>
            <person name="Oliveira U."/>
            <person name="Santos F.R."/>
            <person name="Vidigal T.H.D.A."/>
            <person name="Brescovit A.D."/>
            <person name="Santos A.J."/>
        </authorList>
    </citation>
    <scope>NUCLEOTIDE SEQUENCE</scope>
    <source>
        <tissue evidence="1">Shoot tissue taken approximately 20 cm above the soil surface</tissue>
    </source>
</reference>
<proteinExistence type="predicted"/>
<dbReference type="EMBL" id="GBRH01192279">
    <property type="protein sequence ID" value="JAE05617.1"/>
    <property type="molecule type" value="Transcribed_RNA"/>
</dbReference>
<evidence type="ECO:0000313" key="1">
    <source>
        <dbReference type="EMBL" id="JAE05617.1"/>
    </source>
</evidence>
<sequence>MISLLFPLICLLKNMKVSPNFFYKQIISTKLILEIARKHITRYSLH</sequence>